<dbReference type="PANTHER" id="PTHR43135">
    <property type="entry name" value="ALPHA-D-RIBOSE 1-METHYLPHOSPHONATE 5-TRIPHOSPHATE DIPHOSPHATASE"/>
    <property type="match status" value="1"/>
</dbReference>
<organism evidence="3 4">
    <name type="scientific">Symbiodinium microadriaticum</name>
    <name type="common">Dinoflagellate</name>
    <name type="synonym">Zooxanthella microadriatica</name>
    <dbReference type="NCBI Taxonomy" id="2951"/>
    <lineage>
        <taxon>Eukaryota</taxon>
        <taxon>Sar</taxon>
        <taxon>Alveolata</taxon>
        <taxon>Dinophyceae</taxon>
        <taxon>Suessiales</taxon>
        <taxon>Symbiodiniaceae</taxon>
        <taxon>Symbiodinium</taxon>
    </lineage>
</organism>
<dbReference type="OMA" id="DVFPGPR"/>
<accession>A0A1Q9D7E1</accession>
<dbReference type="OrthoDB" id="5595695at2759"/>
<comment type="caution">
    <text evidence="3">The sequence shown here is derived from an EMBL/GenBank/DDBJ whole genome shotgun (WGS) entry which is preliminary data.</text>
</comment>
<feature type="domain" description="Amidohydrolase-related" evidence="2">
    <location>
        <begin position="68"/>
        <end position="426"/>
    </location>
</feature>
<dbReference type="InterPro" id="IPR057744">
    <property type="entry name" value="OTAase-like"/>
</dbReference>
<dbReference type="Proteomes" id="UP000186817">
    <property type="component" value="Unassembled WGS sequence"/>
</dbReference>
<evidence type="ECO:0000313" key="4">
    <source>
        <dbReference type="Proteomes" id="UP000186817"/>
    </source>
</evidence>
<dbReference type="CDD" id="cd01299">
    <property type="entry name" value="Met_dep_hydrolase_A"/>
    <property type="match status" value="1"/>
</dbReference>
<proteinExistence type="predicted"/>
<dbReference type="InterPro" id="IPR006680">
    <property type="entry name" value="Amidohydro-rel"/>
</dbReference>
<dbReference type="SUPFAM" id="SSF51556">
    <property type="entry name" value="Metallo-dependent hydrolases"/>
    <property type="match status" value="1"/>
</dbReference>
<feature type="compositionally biased region" description="Acidic residues" evidence="1">
    <location>
        <begin position="520"/>
        <end position="533"/>
    </location>
</feature>
<evidence type="ECO:0000259" key="2">
    <source>
        <dbReference type="Pfam" id="PF01979"/>
    </source>
</evidence>
<dbReference type="Gene3D" id="2.30.40.10">
    <property type="entry name" value="Urease, subunit C, domain 1"/>
    <property type="match status" value="1"/>
</dbReference>
<keyword evidence="4" id="KW-1185">Reference proteome</keyword>
<evidence type="ECO:0000256" key="1">
    <source>
        <dbReference type="SAM" id="MobiDB-lite"/>
    </source>
</evidence>
<feature type="compositionally biased region" description="Polar residues" evidence="1">
    <location>
        <begin position="491"/>
        <end position="507"/>
    </location>
</feature>
<gene>
    <name evidence="3" type="ORF">AK812_SmicGene27292</name>
</gene>
<dbReference type="InterPro" id="IPR011059">
    <property type="entry name" value="Metal-dep_hydrolase_composite"/>
</dbReference>
<dbReference type="PANTHER" id="PTHR43135:SF3">
    <property type="entry name" value="ALPHA-D-RIBOSE 1-METHYLPHOSPHONATE 5-TRIPHOSPHATE DIPHOSPHATASE"/>
    <property type="match status" value="1"/>
</dbReference>
<sequence>MPEFFPAFRPEKRKKPILFKNARIYDGLSEGLTQPQDVLVVGNLIQDVGEGISAENWGAVNVDCSDHTLMPGLIDMHSHLAIQEGMLEGRDQFDQMAMGAMCGQDCIDYLLQGFTTCRDAGGNVLGMARAINGGRIPGPRIFACGAFLSQTGGHGDTGCCFDQPGDADALERSGFSHIVDGRPEMLKAARNNLRNGATQLKIMAGGGCASAFDPIHVTQFTEDEMRAAVDVARDYGTYVMAHAYHDSSINRCLDAGVRCIEHGFLMSESTMKRIADEGAAMCLQSCMSLEAFAEPEKITFFSKDQKKKAAKVASGAKQMMEFVRKYKPLTISGGDMFGASAQHRQADNVITLVTLGGFSAAEALRSATGDAGKVLAWSGGMNPYKDGPLGIVAKGAYADIIIVDGSPLDDITCLRRDHVRVVVKDGICYKYTLSPGRADLDALTPSVLSSGSGCEVLVTVALLSLAHEIVLRLQFGFTSVKQEEESDEDSNQQISADKVRTSSSSSAKDLPQMFKAQQEQSEEQSLPDEAESEELSLQWQHNLMLTLRWISALSK</sequence>
<dbReference type="InterPro" id="IPR051781">
    <property type="entry name" value="Metallo-dep_Hydrolase"/>
</dbReference>
<dbReference type="InterPro" id="IPR032466">
    <property type="entry name" value="Metal_Hydrolase"/>
</dbReference>
<dbReference type="SUPFAM" id="SSF51338">
    <property type="entry name" value="Composite domain of metallo-dependent hydrolases"/>
    <property type="match status" value="1"/>
</dbReference>
<reference evidence="3 4" key="1">
    <citation type="submission" date="2016-02" db="EMBL/GenBank/DDBJ databases">
        <title>Genome analysis of coral dinoflagellate symbionts highlights evolutionary adaptations to a symbiotic lifestyle.</title>
        <authorList>
            <person name="Aranda M."/>
            <person name="Li Y."/>
            <person name="Liew Y.J."/>
            <person name="Baumgarten S."/>
            <person name="Simakov O."/>
            <person name="Wilson M."/>
            <person name="Piel J."/>
            <person name="Ashoor H."/>
            <person name="Bougouffa S."/>
            <person name="Bajic V.B."/>
            <person name="Ryu T."/>
            <person name="Ravasi T."/>
            <person name="Bayer T."/>
            <person name="Micklem G."/>
            <person name="Kim H."/>
            <person name="Bhak J."/>
            <person name="Lajeunesse T.C."/>
            <person name="Voolstra C.R."/>
        </authorList>
    </citation>
    <scope>NUCLEOTIDE SEQUENCE [LARGE SCALE GENOMIC DNA]</scope>
    <source>
        <strain evidence="3 4">CCMP2467</strain>
    </source>
</reference>
<name>A0A1Q9D7E1_SYMMI</name>
<dbReference type="Pfam" id="PF01979">
    <property type="entry name" value="Amidohydro_1"/>
    <property type="match status" value="1"/>
</dbReference>
<feature type="region of interest" description="Disordered" evidence="1">
    <location>
        <begin position="484"/>
        <end position="533"/>
    </location>
</feature>
<evidence type="ECO:0000313" key="3">
    <source>
        <dbReference type="EMBL" id="OLP91061.1"/>
    </source>
</evidence>
<dbReference type="Gene3D" id="3.20.20.140">
    <property type="entry name" value="Metal-dependent hydrolases"/>
    <property type="match status" value="1"/>
</dbReference>
<dbReference type="GO" id="GO:0016810">
    <property type="term" value="F:hydrolase activity, acting on carbon-nitrogen (but not peptide) bonds"/>
    <property type="evidence" value="ECO:0007669"/>
    <property type="project" value="InterPro"/>
</dbReference>
<protein>
    <recommendedName>
        <fullName evidence="2">Amidohydrolase-related domain-containing protein</fullName>
    </recommendedName>
</protein>
<dbReference type="AlphaFoldDB" id="A0A1Q9D7E1"/>
<dbReference type="EMBL" id="LSRX01000681">
    <property type="protein sequence ID" value="OLP91061.1"/>
    <property type="molecule type" value="Genomic_DNA"/>
</dbReference>